<organism evidence="4 5">
    <name type="scientific">Geoanaerobacter pelophilus</name>
    <dbReference type="NCBI Taxonomy" id="60036"/>
    <lineage>
        <taxon>Bacteria</taxon>
        <taxon>Pseudomonadati</taxon>
        <taxon>Thermodesulfobacteriota</taxon>
        <taxon>Desulfuromonadia</taxon>
        <taxon>Geobacterales</taxon>
        <taxon>Geobacteraceae</taxon>
        <taxon>Geoanaerobacter</taxon>
    </lineage>
</organism>
<keyword evidence="1" id="KW-0677">Repeat</keyword>
<dbReference type="InterPro" id="IPR011990">
    <property type="entry name" value="TPR-like_helical_dom_sf"/>
</dbReference>
<dbReference type="InterPro" id="IPR050498">
    <property type="entry name" value="Ycf3"/>
</dbReference>
<dbReference type="SMART" id="SM00028">
    <property type="entry name" value="TPR"/>
    <property type="match status" value="7"/>
</dbReference>
<reference evidence="4 5" key="1">
    <citation type="submission" date="2021-05" db="EMBL/GenBank/DDBJ databases">
        <title>The draft genome of Geobacter pelophilus DSM 12255.</title>
        <authorList>
            <person name="Xu Z."/>
            <person name="Masuda Y."/>
            <person name="Itoh H."/>
            <person name="Senoo K."/>
        </authorList>
    </citation>
    <scope>NUCLEOTIDE SEQUENCE [LARGE SCALE GENOMIC DNA]</scope>
    <source>
        <strain evidence="4 5">DSM 12255</strain>
    </source>
</reference>
<dbReference type="Pfam" id="PF13428">
    <property type="entry name" value="TPR_14"/>
    <property type="match status" value="1"/>
</dbReference>
<sequence length="402" mass="43103">MGFFDKILGKNATEDTTTPGEVDFIAALAMHLRGEVDAALTTYARLAGEHPDDNLIPFFAAAAKASKGDIAEAAENLRALSEQSSAKGETISRAISLDLAALINGAPFLTVPAIAEIIGSLGDQLKDEGFVQASAVCFEIAAGLVPDNAHMLHKLGDTLHDLCIYDYAENVLQEALKHAPNHWGAIYTYAVLLQDLGRFAEAIDYYEKAVKLNPDHARCQNNYGAALMMSNQLEAALAHCTLAAELDPEFPLAQINLGNIQLLMQSYEAARNSFSAAIALDENLAKGYFGLGAAEESLGSDPGKIRELYLKAIELSPAFPEAHHALGNLLGRAGNPEALEHFAAAEQLDNTLADLQRDFGTVCLQLGQRQEALVHLRMALEQNPDDATAREILAQAEADNPA</sequence>
<keyword evidence="5" id="KW-1185">Reference proteome</keyword>
<evidence type="ECO:0000256" key="1">
    <source>
        <dbReference type="ARBA" id="ARBA00022737"/>
    </source>
</evidence>
<evidence type="ECO:0000313" key="5">
    <source>
        <dbReference type="Proteomes" id="UP000811899"/>
    </source>
</evidence>
<dbReference type="SUPFAM" id="SSF48452">
    <property type="entry name" value="TPR-like"/>
    <property type="match status" value="3"/>
</dbReference>
<keyword evidence="2 3" id="KW-0802">TPR repeat</keyword>
<dbReference type="Pfam" id="PF13174">
    <property type="entry name" value="TPR_6"/>
    <property type="match status" value="1"/>
</dbReference>
<dbReference type="Pfam" id="PF13432">
    <property type="entry name" value="TPR_16"/>
    <property type="match status" value="1"/>
</dbReference>
<dbReference type="RefSeq" id="WP_214172007.1">
    <property type="nucleotide sequence ID" value="NZ_JAHCVJ010000005.1"/>
</dbReference>
<dbReference type="PROSITE" id="PS50293">
    <property type="entry name" value="TPR_REGION"/>
    <property type="match status" value="1"/>
</dbReference>
<evidence type="ECO:0000256" key="3">
    <source>
        <dbReference type="PROSITE-ProRule" id="PRU00339"/>
    </source>
</evidence>
<dbReference type="Pfam" id="PF13181">
    <property type="entry name" value="TPR_8"/>
    <property type="match status" value="1"/>
</dbReference>
<dbReference type="Pfam" id="PF13431">
    <property type="entry name" value="TPR_17"/>
    <property type="match status" value="1"/>
</dbReference>
<dbReference type="Proteomes" id="UP000811899">
    <property type="component" value="Unassembled WGS sequence"/>
</dbReference>
<feature type="repeat" description="TPR" evidence="3">
    <location>
        <begin position="183"/>
        <end position="216"/>
    </location>
</feature>
<dbReference type="PANTHER" id="PTHR44858">
    <property type="entry name" value="TETRATRICOPEPTIDE REPEAT PROTEIN 6"/>
    <property type="match status" value="1"/>
</dbReference>
<evidence type="ECO:0000313" key="4">
    <source>
        <dbReference type="EMBL" id="MBT0665233.1"/>
    </source>
</evidence>
<feature type="repeat" description="TPR" evidence="3">
    <location>
        <begin position="251"/>
        <end position="284"/>
    </location>
</feature>
<dbReference type="EMBL" id="JAHCVJ010000005">
    <property type="protein sequence ID" value="MBT0665233.1"/>
    <property type="molecule type" value="Genomic_DNA"/>
</dbReference>
<feature type="repeat" description="TPR" evidence="3">
    <location>
        <begin position="353"/>
        <end position="386"/>
    </location>
</feature>
<proteinExistence type="predicted"/>
<dbReference type="PROSITE" id="PS50005">
    <property type="entry name" value="TPR"/>
    <property type="match status" value="3"/>
</dbReference>
<protein>
    <submittedName>
        <fullName evidence="4">Tetratricopeptide repeat protein</fullName>
    </submittedName>
</protein>
<gene>
    <name evidence="4" type="ORF">KI809_13075</name>
</gene>
<dbReference type="PANTHER" id="PTHR44858:SF1">
    <property type="entry name" value="UDP-N-ACETYLGLUCOSAMINE--PEPTIDE N-ACETYLGLUCOSAMINYLTRANSFERASE SPINDLY-RELATED"/>
    <property type="match status" value="1"/>
</dbReference>
<dbReference type="InterPro" id="IPR019734">
    <property type="entry name" value="TPR_rpt"/>
</dbReference>
<accession>A0AAW4L2Y7</accession>
<dbReference type="AlphaFoldDB" id="A0AAW4L2Y7"/>
<comment type="caution">
    <text evidence="4">The sequence shown here is derived from an EMBL/GenBank/DDBJ whole genome shotgun (WGS) entry which is preliminary data.</text>
</comment>
<dbReference type="Gene3D" id="1.25.40.10">
    <property type="entry name" value="Tetratricopeptide repeat domain"/>
    <property type="match status" value="1"/>
</dbReference>
<name>A0AAW4L2Y7_9BACT</name>
<evidence type="ECO:0000256" key="2">
    <source>
        <dbReference type="ARBA" id="ARBA00022803"/>
    </source>
</evidence>